<feature type="signal peptide" evidence="3">
    <location>
        <begin position="1"/>
        <end position="23"/>
    </location>
</feature>
<comment type="caution">
    <text evidence="4">The sequence shown here is derived from an EMBL/GenBank/DDBJ whole genome shotgun (WGS) entry which is preliminary data.</text>
</comment>
<dbReference type="PANTHER" id="PTHR34501:SF2">
    <property type="entry name" value="OUTER MEMBRANE PORIN F-RELATED"/>
    <property type="match status" value="1"/>
</dbReference>
<evidence type="ECO:0000313" key="5">
    <source>
        <dbReference type="Proteomes" id="UP000739284"/>
    </source>
</evidence>
<evidence type="ECO:0000313" key="4">
    <source>
        <dbReference type="EMBL" id="MBU9844756.1"/>
    </source>
</evidence>
<keyword evidence="5" id="KW-1185">Reference proteome</keyword>
<accession>A0ABS6LCU4</accession>
<dbReference type="InterPro" id="IPR050298">
    <property type="entry name" value="Gram-neg_bact_OMP"/>
</dbReference>
<sequence>MKRYAPLVLVITTGVLADGASMAADNETPLQAAPAYTATQTKGETVWSDADTSVGVLGSVRMFGKTDSKRSQKHDIQNNDSRLGIAVRHNFDFNGGDSFSLGYYETGIHGLDSATDDQGNDVYTRQAYAGLGSDEYGIVTFGKQYAPTDWALGVDTTYAWGGKGKHNTAGMSTDIINSAAIYYYSDDHLTLGLMGQGNDTVDSIGFADYGDGPKLHDAYRDGSANVHGGAALGGQYLWDNGISVSGAVAYNNYTVNSGTVTDCTLVSSGHCYVYTDHDGASYDGNTYSVGATTKYTANVGDHAWSNGAQVTWYVNKVNDVKAATLGSYRHNQTTSNAQETLLGLEYNSQFKITPEWGVYADYSWLKGGDAMEGQHFESAVFGTDYWLGKNAVTYVEYGYEKAWGNDNKDWNTDDHLTAVGLRIFI</sequence>
<evidence type="ECO:0000256" key="1">
    <source>
        <dbReference type="ARBA" id="ARBA00004571"/>
    </source>
</evidence>
<dbReference type="InterPro" id="IPR033900">
    <property type="entry name" value="Gram_neg_porin_domain"/>
</dbReference>
<protein>
    <submittedName>
        <fullName evidence="4">Porin</fullName>
    </submittedName>
</protein>
<dbReference type="PANTHER" id="PTHR34501">
    <property type="entry name" value="PROTEIN YDDL-RELATED"/>
    <property type="match status" value="1"/>
</dbReference>
<evidence type="ECO:0000256" key="3">
    <source>
        <dbReference type="SAM" id="SignalP"/>
    </source>
</evidence>
<name>A0ABS6LCU4_9GAMM</name>
<evidence type="ECO:0000256" key="2">
    <source>
        <dbReference type="ARBA" id="ARBA00022729"/>
    </source>
</evidence>
<organism evidence="4 5">
    <name type="scientific">Rahnella ecdela</name>
    <dbReference type="NCBI Taxonomy" id="2816250"/>
    <lineage>
        <taxon>Bacteria</taxon>
        <taxon>Pseudomonadati</taxon>
        <taxon>Pseudomonadota</taxon>
        <taxon>Gammaproteobacteria</taxon>
        <taxon>Enterobacterales</taxon>
        <taxon>Yersiniaceae</taxon>
        <taxon>Rahnella</taxon>
    </lineage>
</organism>
<proteinExistence type="predicted"/>
<dbReference type="CDD" id="cd00342">
    <property type="entry name" value="gram_neg_porins"/>
    <property type="match status" value="1"/>
</dbReference>
<dbReference type="EMBL" id="JAFMOY010000117">
    <property type="protein sequence ID" value="MBU9844756.1"/>
    <property type="molecule type" value="Genomic_DNA"/>
</dbReference>
<comment type="subcellular location">
    <subcellularLocation>
        <location evidence="1">Cell outer membrane</location>
        <topology evidence="1">Multi-pass membrane protein</topology>
    </subcellularLocation>
</comment>
<keyword evidence="2 3" id="KW-0732">Signal</keyword>
<feature type="chain" id="PRO_5045600496" evidence="3">
    <location>
        <begin position="24"/>
        <end position="425"/>
    </location>
</feature>
<reference evidence="4 5" key="1">
    <citation type="submission" date="2021-03" db="EMBL/GenBank/DDBJ databases">
        <title>Five novel Rahnella species.</title>
        <authorList>
            <person name="Brady C."/>
            <person name="Asselin J."/>
            <person name="Beer S."/>
            <person name="Bruberg M.B."/>
            <person name="Crampton B."/>
            <person name="Venter S."/>
            <person name="Arnold D."/>
            <person name="Denman S."/>
        </authorList>
    </citation>
    <scope>NUCLEOTIDE SEQUENCE [LARGE SCALE GENOMIC DNA]</scope>
    <source>
        <strain evidence="4 5">FRB 231</strain>
    </source>
</reference>
<dbReference type="Proteomes" id="UP000739284">
    <property type="component" value="Unassembled WGS sequence"/>
</dbReference>
<gene>
    <name evidence="4" type="ORF">J1784_07010</name>
</gene>